<feature type="domain" description="Secretin/TonB short N-terminal" evidence="13">
    <location>
        <begin position="48"/>
        <end position="100"/>
    </location>
</feature>
<keyword evidence="5 10" id="KW-0812">Transmembrane</keyword>
<dbReference type="InterPro" id="IPR012910">
    <property type="entry name" value="Plug_dom"/>
</dbReference>
<evidence type="ECO:0000256" key="9">
    <source>
        <dbReference type="ARBA" id="ARBA00023237"/>
    </source>
</evidence>
<dbReference type="Pfam" id="PF13715">
    <property type="entry name" value="CarbopepD_reg_2"/>
    <property type="match status" value="1"/>
</dbReference>
<dbReference type="NCBIfam" id="TIGR04056">
    <property type="entry name" value="OMP_RagA_SusC"/>
    <property type="match status" value="1"/>
</dbReference>
<keyword evidence="12" id="KW-0732">Signal</keyword>
<dbReference type="InterPro" id="IPR023997">
    <property type="entry name" value="TonB-dep_OMP_SusC/RagA_CS"/>
</dbReference>
<dbReference type="Gene3D" id="2.40.170.20">
    <property type="entry name" value="TonB-dependent receptor, beta-barrel domain"/>
    <property type="match status" value="1"/>
</dbReference>
<comment type="similarity">
    <text evidence="10 11">Belongs to the TonB-dependent receptor family.</text>
</comment>
<dbReference type="InterPro" id="IPR036942">
    <property type="entry name" value="Beta-barrel_TonB_sf"/>
</dbReference>
<dbReference type="GO" id="GO:0009279">
    <property type="term" value="C:cell outer membrane"/>
    <property type="evidence" value="ECO:0007669"/>
    <property type="project" value="UniProtKB-SubCell"/>
</dbReference>
<keyword evidence="9 10" id="KW-0998">Cell outer membrane</keyword>
<feature type="signal peptide" evidence="12">
    <location>
        <begin position="1"/>
        <end position="17"/>
    </location>
</feature>
<dbReference type="SUPFAM" id="SSF56935">
    <property type="entry name" value="Porins"/>
    <property type="match status" value="1"/>
</dbReference>
<evidence type="ECO:0000256" key="8">
    <source>
        <dbReference type="ARBA" id="ARBA00023136"/>
    </source>
</evidence>
<dbReference type="Gene3D" id="2.60.40.1120">
    <property type="entry name" value="Carboxypeptidase-like, regulatory domain"/>
    <property type="match status" value="1"/>
</dbReference>
<organism evidence="14 15">
    <name type="scientific">Candidatus Pseudobacter hemicellulosilyticus</name>
    <dbReference type="NCBI Taxonomy" id="3121375"/>
    <lineage>
        <taxon>Bacteria</taxon>
        <taxon>Pseudomonadati</taxon>
        <taxon>Bacteroidota</taxon>
        <taxon>Chitinophagia</taxon>
        <taxon>Chitinophagales</taxon>
        <taxon>Chitinophagaceae</taxon>
        <taxon>Pseudobacter</taxon>
    </lineage>
</organism>
<dbReference type="AlphaFoldDB" id="A0AAJ6BH99"/>
<accession>A0AAJ6BH99</accession>
<dbReference type="InterPro" id="IPR000531">
    <property type="entry name" value="Beta-barrel_TonB"/>
</dbReference>
<sequence length="1154" mass="128529">MKLTAIFLLVACLQVSANTFSQEAKVTMNLRHVSILSLFKAIESKTDYRFVYSNDLIPSKYTVSIEVRETPVSEVLSHALDNTGLDFRLMDNNLIVVADKDNIRNFLRITGKVTDINGEPLEGVSVTIKGSSGGALTDTEGFFSLNANANAELVFSYVGYEAQTIAVNNRKSITIILRGARELENVIVVANTGYQNISPERATGAYDVIGRNVLDKRPVSNLSTALVGMVAGMQGKENADGTASFLVRGTSSLYSNTQPLVVVDGFPIADYDFSTINPNDVQSITVLKDAAAASIWGARSANGVIVITTKKGRAGKLRIEGNYFTRISDRQDLDQILVQANSPDHIRYEKLAWDNNWMLSPYAGNLQQVTTSPLTLAQEYMWKFKQGQISQAQRDAGLDSLSNVSNRGQVNDYLMRRAVLNQFNLTMSGSTSQTNTYLSLLYENDKLSMQKSGSDRLMVNFNNQYSPAKWLKFSIASTIQYKKTDNSGATISEIQGLSPYETLLDPNGAYSVNLTMNREQLATLPLEKFPYADWNYNLLRETRGRKFTNENISARFQAGMNVDIFKGLSLDVRFQFEKKKIETENYYSDDTYYARNMVNTMAKYNQGTQRIDTLYIPKGGILTSGNSNQNSHVLRGQLNYDRSFGRHNVTVIAGSEMSQYTTTGRTNPTAYGYDPETLQSTVPQFGYGSSVDLMKNFLNNDATIAGGNSTFSWERDRYLSFYGNAAYTYNGRYTLSGSARSDASNFITDDKQLRWAPLWSVGAMWNIGREDFMRSFSWINVLKLRATYGRNGNAEKSTSTKPLISLGSSLNATTGTYIASVSSYGNPYLRWEKTNTTNIGVDFAFLNSKISGKLDYYNKHGQDIMGTITLPGATGVTSQRFNNAEVMNTGIELELTTNVRIANKFGYSPTLTYAYNQNEIRNLYFPNQYAYALVADPYVQGRPVGAVYSYTYAGMIDGTPHVEGLNKAPHSFNVVSLHNTALGLPFMNYEGTNIPPHTLGWFNQFTYDNFYLTALVVGKFGGVYRNPIFNYATGVGSSKTSVSKLVSDVFAGDQNIPEFGLPNNAQYYLWDRYAPYLDVLVERSDYVELKELSLGYNLPTDLISRASFKSARVFFQVRNLGLLYKANSKGYHPEWLPGSIRPVTTYTIGANVQL</sequence>
<dbReference type="NCBIfam" id="TIGR04057">
    <property type="entry name" value="SusC_RagA_signa"/>
    <property type="match status" value="1"/>
</dbReference>
<keyword evidence="8 10" id="KW-0472">Membrane</keyword>
<evidence type="ECO:0000256" key="3">
    <source>
        <dbReference type="ARBA" id="ARBA00022452"/>
    </source>
</evidence>
<protein>
    <submittedName>
        <fullName evidence="14">SusC/RagA family TonB-linked outer membrane protein</fullName>
    </submittedName>
</protein>
<keyword evidence="3 10" id="KW-1134">Transmembrane beta strand</keyword>
<evidence type="ECO:0000256" key="1">
    <source>
        <dbReference type="ARBA" id="ARBA00004571"/>
    </source>
</evidence>
<proteinExistence type="inferred from homology"/>
<evidence type="ECO:0000313" key="14">
    <source>
        <dbReference type="EMBL" id="WEK37520.1"/>
    </source>
</evidence>
<comment type="subcellular location">
    <subcellularLocation>
        <location evidence="1 10">Cell outer membrane</location>
        <topology evidence="1 10">Multi-pass membrane protein</topology>
    </subcellularLocation>
</comment>
<evidence type="ECO:0000256" key="6">
    <source>
        <dbReference type="ARBA" id="ARBA00023004"/>
    </source>
</evidence>
<dbReference type="InterPro" id="IPR011662">
    <property type="entry name" value="Secretin/TonB_short_N"/>
</dbReference>
<evidence type="ECO:0000256" key="2">
    <source>
        <dbReference type="ARBA" id="ARBA00022448"/>
    </source>
</evidence>
<evidence type="ECO:0000256" key="5">
    <source>
        <dbReference type="ARBA" id="ARBA00022692"/>
    </source>
</evidence>
<keyword evidence="4" id="KW-0410">Iron transport</keyword>
<keyword evidence="4" id="KW-0406">Ion transport</keyword>
<dbReference type="EMBL" id="CP119311">
    <property type="protein sequence ID" value="WEK37520.1"/>
    <property type="molecule type" value="Genomic_DNA"/>
</dbReference>
<keyword evidence="2 10" id="KW-0813">Transport</keyword>
<dbReference type="InterPro" id="IPR008969">
    <property type="entry name" value="CarboxyPept-like_regulatory"/>
</dbReference>
<evidence type="ECO:0000256" key="11">
    <source>
        <dbReference type="RuleBase" id="RU003357"/>
    </source>
</evidence>
<feature type="chain" id="PRO_5042605364" evidence="12">
    <location>
        <begin position="18"/>
        <end position="1154"/>
    </location>
</feature>
<evidence type="ECO:0000313" key="15">
    <source>
        <dbReference type="Proteomes" id="UP001220610"/>
    </source>
</evidence>
<dbReference type="InterPro" id="IPR039426">
    <property type="entry name" value="TonB-dep_rcpt-like"/>
</dbReference>
<dbReference type="PROSITE" id="PS52016">
    <property type="entry name" value="TONB_DEPENDENT_REC_3"/>
    <property type="match status" value="1"/>
</dbReference>
<evidence type="ECO:0000259" key="13">
    <source>
        <dbReference type="SMART" id="SM00965"/>
    </source>
</evidence>
<name>A0AAJ6BH99_9BACT</name>
<dbReference type="Pfam" id="PF07715">
    <property type="entry name" value="Plug"/>
    <property type="match status" value="1"/>
</dbReference>
<dbReference type="InterPro" id="IPR023996">
    <property type="entry name" value="TonB-dep_OMP_SusC/RagA"/>
</dbReference>
<dbReference type="SMART" id="SM00965">
    <property type="entry name" value="STN"/>
    <property type="match status" value="1"/>
</dbReference>
<dbReference type="Gene3D" id="2.170.130.10">
    <property type="entry name" value="TonB-dependent receptor, plug domain"/>
    <property type="match status" value="1"/>
</dbReference>
<evidence type="ECO:0000256" key="7">
    <source>
        <dbReference type="ARBA" id="ARBA00023077"/>
    </source>
</evidence>
<dbReference type="SUPFAM" id="SSF49464">
    <property type="entry name" value="Carboxypeptidase regulatory domain-like"/>
    <property type="match status" value="1"/>
</dbReference>
<dbReference type="Proteomes" id="UP001220610">
    <property type="component" value="Chromosome"/>
</dbReference>
<evidence type="ECO:0000256" key="12">
    <source>
        <dbReference type="SAM" id="SignalP"/>
    </source>
</evidence>
<evidence type="ECO:0000256" key="4">
    <source>
        <dbReference type="ARBA" id="ARBA00022496"/>
    </source>
</evidence>
<evidence type="ECO:0000256" key="10">
    <source>
        <dbReference type="PROSITE-ProRule" id="PRU01360"/>
    </source>
</evidence>
<gene>
    <name evidence="14" type="ORF">P0Y53_08395</name>
</gene>
<dbReference type="InterPro" id="IPR037066">
    <property type="entry name" value="Plug_dom_sf"/>
</dbReference>
<reference evidence="14" key="1">
    <citation type="submission" date="2023-03" db="EMBL/GenBank/DDBJ databases">
        <title>Andean soil-derived lignocellulolytic bacterial consortium as a source of novel taxa and putative plastic-active enzymes.</title>
        <authorList>
            <person name="Diaz-Garcia L."/>
            <person name="Chuvochina M."/>
            <person name="Feuerriegel G."/>
            <person name="Bunk B."/>
            <person name="Sproer C."/>
            <person name="Streit W.R."/>
            <person name="Rodriguez L.M."/>
            <person name="Overmann J."/>
            <person name="Jimenez D.J."/>
        </authorList>
    </citation>
    <scope>NUCLEOTIDE SEQUENCE</scope>
    <source>
        <strain evidence="14">MAG 7</strain>
    </source>
</reference>
<keyword evidence="6" id="KW-0408">Iron</keyword>
<keyword evidence="7 11" id="KW-0798">TonB box</keyword>
<dbReference type="GO" id="GO:0006826">
    <property type="term" value="P:iron ion transport"/>
    <property type="evidence" value="ECO:0007669"/>
    <property type="project" value="UniProtKB-KW"/>
</dbReference>
<dbReference type="Pfam" id="PF00593">
    <property type="entry name" value="TonB_dep_Rec_b-barrel"/>
    <property type="match status" value="1"/>
</dbReference>